<name>A0A369KDU3_9BACT</name>
<protein>
    <submittedName>
        <fullName evidence="2">Uncharacterized protein</fullName>
    </submittedName>
</protein>
<feature type="transmembrane region" description="Helical" evidence="1">
    <location>
        <begin position="105"/>
        <end position="128"/>
    </location>
</feature>
<reference evidence="2 3" key="1">
    <citation type="submission" date="2018-07" db="EMBL/GenBank/DDBJ databases">
        <title>Comparative genomics of the Candidatus Parilichlamydiaceae reveals evidence of convergent evolution and genome reduction in the phylum Chlamydiae.</title>
        <authorList>
            <person name="Taylor-Brown A."/>
            <person name="Polkinghorne A."/>
        </authorList>
    </citation>
    <scope>NUCLEOTIDE SEQUENCE [LARGE SCALE GENOMIC DNA]</scope>
    <source>
        <strain evidence="2 3">Hat2</strain>
    </source>
</reference>
<comment type="caution">
    <text evidence="2">The sequence shown here is derived from an EMBL/GenBank/DDBJ whole genome shotgun (WGS) entry which is preliminary data.</text>
</comment>
<evidence type="ECO:0000256" key="1">
    <source>
        <dbReference type="SAM" id="Phobius"/>
    </source>
</evidence>
<gene>
    <name evidence="2" type="ORF">HAT2_00152</name>
</gene>
<organism evidence="2 3">
    <name type="scientific">Candidatus Similichlamydia laticola</name>
    <dbReference type="NCBI Taxonomy" id="2170265"/>
    <lineage>
        <taxon>Bacteria</taxon>
        <taxon>Pseudomonadati</taxon>
        <taxon>Chlamydiota</taxon>
        <taxon>Chlamydiia</taxon>
        <taxon>Parachlamydiales</taxon>
        <taxon>Candidatus Parilichlamydiaceae</taxon>
        <taxon>Candidatus Similichlamydia</taxon>
    </lineage>
</organism>
<sequence length="209" mass="24694">MDRLGVVQESVAKLSLRGRQKQKQAKRTEIHPVLITPVKKRALLRLFKLSPRSFPTSAIRDCMSLKGSRLFFQNNVFSKIRPCLRSARQSASRTLYTISWHRTSFFWIKPLFMVTGLFFLLLLLCRLIKFLIKRWKPTEEEKKKMREEIREQLLQDVSVREEAKQALMNDPAMKVSVRGILKETLKPEVIRQLKETLIQEKTQKKRTRN</sequence>
<keyword evidence="1" id="KW-0472">Membrane</keyword>
<keyword evidence="1" id="KW-0812">Transmembrane</keyword>
<accession>A0A369KDU3</accession>
<dbReference type="AlphaFoldDB" id="A0A369KDU3"/>
<dbReference type="Proteomes" id="UP000253816">
    <property type="component" value="Unassembled WGS sequence"/>
</dbReference>
<evidence type="ECO:0000313" key="3">
    <source>
        <dbReference type="Proteomes" id="UP000253816"/>
    </source>
</evidence>
<evidence type="ECO:0000313" key="2">
    <source>
        <dbReference type="EMBL" id="RDB31772.1"/>
    </source>
</evidence>
<proteinExistence type="predicted"/>
<dbReference type="EMBL" id="QQBG01000008">
    <property type="protein sequence ID" value="RDB31772.1"/>
    <property type="molecule type" value="Genomic_DNA"/>
</dbReference>
<keyword evidence="3" id="KW-1185">Reference proteome</keyword>
<keyword evidence="1" id="KW-1133">Transmembrane helix</keyword>